<comment type="caution">
    <text evidence="1">The sequence shown here is derived from an EMBL/GenBank/DDBJ whole genome shotgun (WGS) entry which is preliminary data.</text>
</comment>
<sequence length="596" mass="66366">MSIRLSVRGQLKRLFNSVIHNGTTPEVWNRSVVILFFKKGDKALKNYRPISLLSHIYKLFSRTIQLGRNSFEKEANRRIHLGWAAFGKLRHILSSDIRQCLKNESLQPMRPTSFNIRSRNVDLECGANPQIQGRSASYGASNARVTIPLLSFGMIQGWLSPMLASLKSPDGPSQTPFTSSDISWMTSVTYITAIVLGAPLGYLTDRFGRKIMSLVTIFSLVVYWSIKLCSLEPWALITARAVAGFPCSACYIVLPIYLKEISDKEIRGALGSLIILGRNVGYLSSYIGADLLNVRVMLWLGFAVPVFVFLVFLAMPETPEFLIKEGKVNEARAVLAWLKGRSICDRELQLEIDGLVHRAKQSTAEPKSAWSTILRDPITFKAFVITIVIKIAQQFDGYLIVLIYAGFVFEQASASSSMRLSANKQVMVVGAVQLVGSIVATTLVEKTGRKMLLVSTSFVVGLGMLLLSAWFYLTAAGVWLPGWIPVIAMCTCIFADAAGFQPISYIIITDMFTFQLRGTVSTFANILAKGANFIQMKWFHKLNQAVGIHWTLFFFAVVCFFASFYSLVFFPETKRKSIEEIYSELAGKKNKSSSNA</sequence>
<accession>A0ACC0K9K6</accession>
<proteinExistence type="predicted"/>
<protein>
    <submittedName>
        <fullName evidence="1">Uncharacterized protein</fullName>
    </submittedName>
</protein>
<evidence type="ECO:0000313" key="1">
    <source>
        <dbReference type="EMBL" id="KAI8432830.1"/>
    </source>
</evidence>
<organism evidence="1 2">
    <name type="scientific">Choristoneura fumiferana</name>
    <name type="common">Spruce budworm moth</name>
    <name type="synonym">Archips fumiferana</name>
    <dbReference type="NCBI Taxonomy" id="7141"/>
    <lineage>
        <taxon>Eukaryota</taxon>
        <taxon>Metazoa</taxon>
        <taxon>Ecdysozoa</taxon>
        <taxon>Arthropoda</taxon>
        <taxon>Hexapoda</taxon>
        <taxon>Insecta</taxon>
        <taxon>Pterygota</taxon>
        <taxon>Neoptera</taxon>
        <taxon>Endopterygota</taxon>
        <taxon>Lepidoptera</taxon>
        <taxon>Glossata</taxon>
        <taxon>Ditrysia</taxon>
        <taxon>Tortricoidea</taxon>
        <taxon>Tortricidae</taxon>
        <taxon>Tortricinae</taxon>
        <taxon>Choristoneura</taxon>
    </lineage>
</organism>
<gene>
    <name evidence="1" type="ORF">MSG28_013764</name>
</gene>
<evidence type="ECO:0000313" key="2">
    <source>
        <dbReference type="Proteomes" id="UP001064048"/>
    </source>
</evidence>
<dbReference type="EMBL" id="CM046124">
    <property type="protein sequence ID" value="KAI8432830.1"/>
    <property type="molecule type" value="Genomic_DNA"/>
</dbReference>
<name>A0ACC0K9K6_CHOFU</name>
<dbReference type="Proteomes" id="UP001064048">
    <property type="component" value="Chromosome 24"/>
</dbReference>
<keyword evidence="2" id="KW-1185">Reference proteome</keyword>
<reference evidence="1 2" key="1">
    <citation type="journal article" date="2022" name="Genome Biol. Evol.">
        <title>The Spruce Budworm Genome: Reconstructing the Evolutionary History of Antifreeze Proteins.</title>
        <authorList>
            <person name="Beliveau C."/>
            <person name="Gagne P."/>
            <person name="Picq S."/>
            <person name="Vernygora O."/>
            <person name="Keeling C.I."/>
            <person name="Pinkney K."/>
            <person name="Doucet D."/>
            <person name="Wen F."/>
            <person name="Johnston J.S."/>
            <person name="Maaroufi H."/>
            <person name="Boyle B."/>
            <person name="Laroche J."/>
            <person name="Dewar K."/>
            <person name="Juretic N."/>
            <person name="Blackburn G."/>
            <person name="Nisole A."/>
            <person name="Brunet B."/>
            <person name="Brandao M."/>
            <person name="Lumley L."/>
            <person name="Duan J."/>
            <person name="Quan G."/>
            <person name="Lucarotti C.J."/>
            <person name="Roe A.D."/>
            <person name="Sperling F.A.H."/>
            <person name="Levesque R.C."/>
            <person name="Cusson M."/>
        </authorList>
    </citation>
    <scope>NUCLEOTIDE SEQUENCE [LARGE SCALE GENOMIC DNA]</scope>
    <source>
        <strain evidence="1">Glfc:IPQL:Cfum</strain>
    </source>
</reference>